<reference evidence="9" key="1">
    <citation type="submission" date="2025-08" db="UniProtKB">
        <authorList>
            <consortium name="RefSeq"/>
        </authorList>
    </citation>
    <scope>IDENTIFICATION</scope>
</reference>
<feature type="compositionally biased region" description="Pro residues" evidence="6">
    <location>
        <begin position="1"/>
        <end position="14"/>
    </location>
</feature>
<dbReference type="GO" id="GO:0005634">
    <property type="term" value="C:nucleus"/>
    <property type="evidence" value="ECO:0007669"/>
    <property type="project" value="UniProtKB-SubCell"/>
</dbReference>
<dbReference type="InterPro" id="IPR001739">
    <property type="entry name" value="Methyl_CpG_DNA-bd"/>
</dbReference>
<dbReference type="PROSITE" id="PS50982">
    <property type="entry name" value="MBD"/>
    <property type="match status" value="1"/>
</dbReference>
<dbReference type="GO" id="GO:0003677">
    <property type="term" value="F:DNA binding"/>
    <property type="evidence" value="ECO:0007669"/>
    <property type="project" value="UniProtKB-KW"/>
</dbReference>
<keyword evidence="5" id="KW-0539">Nucleus</keyword>
<dbReference type="RefSeq" id="XP_011090325.1">
    <property type="nucleotide sequence ID" value="XM_011092023.2"/>
</dbReference>
<dbReference type="Pfam" id="PF01429">
    <property type="entry name" value="MBD"/>
    <property type="match status" value="1"/>
</dbReference>
<feature type="region of interest" description="Disordered" evidence="6">
    <location>
        <begin position="148"/>
        <end position="206"/>
    </location>
</feature>
<feature type="domain" description="MBD" evidence="7">
    <location>
        <begin position="95"/>
        <end position="169"/>
    </location>
</feature>
<gene>
    <name evidence="9" type="primary">LOC105171028</name>
</gene>
<feature type="region of interest" description="Disordered" evidence="6">
    <location>
        <begin position="1"/>
        <end position="105"/>
    </location>
</feature>
<evidence type="ECO:0000259" key="7">
    <source>
        <dbReference type="PROSITE" id="PS50982"/>
    </source>
</evidence>
<protein>
    <submittedName>
        <fullName evidence="9">Methyl-CpG-binding domain-containing protein 5</fullName>
    </submittedName>
</protein>
<accession>A0A6I9U8S9</accession>
<evidence type="ECO:0000256" key="1">
    <source>
        <dbReference type="ARBA" id="ARBA00004123"/>
    </source>
</evidence>
<keyword evidence="2" id="KW-0805">Transcription regulation</keyword>
<comment type="subcellular location">
    <subcellularLocation>
        <location evidence="1">Nucleus</location>
    </subcellularLocation>
</comment>
<dbReference type="SUPFAM" id="SSF54171">
    <property type="entry name" value="DNA-binding domain"/>
    <property type="match status" value="1"/>
</dbReference>
<dbReference type="PANTHER" id="PTHR12396">
    <property type="entry name" value="METHYL-CPG BINDING PROTEIN, MBD"/>
    <property type="match status" value="1"/>
</dbReference>
<dbReference type="Proteomes" id="UP000504604">
    <property type="component" value="Linkage group LG9"/>
</dbReference>
<proteinExistence type="predicted"/>
<sequence length="206" mass="22453">MSEPQLPNPNPQPAGTPTELPAHSIPPDPLLDSGSFIDPDRHDTGAESPQHHQCQPAPSVEFGPGVVIAAEPISMLAPSENSAEAAPRSVRRRNPEEMSKRPSWLPEDWQIDLRVRASGATAGLIDRYYVEPSGQRKFRSKVEVLHYLETGGKPKRKSTSEADAGSSASPASQKQKKSSAKRKKSETLNSETHVPNGVQRDTPQER</sequence>
<evidence type="ECO:0000256" key="2">
    <source>
        <dbReference type="ARBA" id="ARBA00023015"/>
    </source>
</evidence>
<evidence type="ECO:0000313" key="9">
    <source>
        <dbReference type="RefSeq" id="XP_011090325.1"/>
    </source>
</evidence>
<keyword evidence="4" id="KW-0804">Transcription</keyword>
<dbReference type="GeneID" id="105171028"/>
<dbReference type="InterPro" id="IPR016177">
    <property type="entry name" value="DNA-bd_dom_sf"/>
</dbReference>
<dbReference type="PANTHER" id="PTHR12396:SF46">
    <property type="entry name" value="METHYL-CPG-BINDING DOMAIN-CONTAINING PROTEIN 6"/>
    <property type="match status" value="1"/>
</dbReference>
<dbReference type="InParanoid" id="A0A6I9U8S9"/>
<evidence type="ECO:0000256" key="5">
    <source>
        <dbReference type="ARBA" id="ARBA00023242"/>
    </source>
</evidence>
<feature type="compositionally biased region" description="Basic residues" evidence="6">
    <location>
        <begin position="174"/>
        <end position="184"/>
    </location>
</feature>
<dbReference type="Gene3D" id="3.30.890.10">
    <property type="entry name" value="Methyl-cpg-binding Protein 2, Chain A"/>
    <property type="match status" value="1"/>
</dbReference>
<dbReference type="AlphaFoldDB" id="A0A6I9U8S9"/>
<organism evidence="8 9">
    <name type="scientific">Sesamum indicum</name>
    <name type="common">Oriental sesame</name>
    <name type="synonym">Sesamum orientale</name>
    <dbReference type="NCBI Taxonomy" id="4182"/>
    <lineage>
        <taxon>Eukaryota</taxon>
        <taxon>Viridiplantae</taxon>
        <taxon>Streptophyta</taxon>
        <taxon>Embryophyta</taxon>
        <taxon>Tracheophyta</taxon>
        <taxon>Spermatophyta</taxon>
        <taxon>Magnoliopsida</taxon>
        <taxon>eudicotyledons</taxon>
        <taxon>Gunneridae</taxon>
        <taxon>Pentapetalae</taxon>
        <taxon>asterids</taxon>
        <taxon>lamiids</taxon>
        <taxon>Lamiales</taxon>
        <taxon>Pedaliaceae</taxon>
        <taxon>Sesamum</taxon>
    </lineage>
</organism>
<evidence type="ECO:0000256" key="4">
    <source>
        <dbReference type="ARBA" id="ARBA00023163"/>
    </source>
</evidence>
<dbReference type="FunCoup" id="A0A6I9U8S9">
    <property type="interactions" value="1048"/>
</dbReference>
<dbReference type="KEGG" id="sind:105171028"/>
<name>A0A6I9U8S9_SESIN</name>
<evidence type="ECO:0000256" key="6">
    <source>
        <dbReference type="SAM" id="MobiDB-lite"/>
    </source>
</evidence>
<keyword evidence="3" id="KW-0238">DNA-binding</keyword>
<dbReference type="OrthoDB" id="10072024at2759"/>
<evidence type="ECO:0000313" key="8">
    <source>
        <dbReference type="Proteomes" id="UP000504604"/>
    </source>
</evidence>
<keyword evidence="8" id="KW-1185">Reference proteome</keyword>
<dbReference type="Gramene" id="SIN_1015092.t">
    <property type="protein sequence ID" value="SIN_1015092.t"/>
    <property type="gene ID" value="SIN_1015092"/>
</dbReference>
<evidence type="ECO:0000256" key="3">
    <source>
        <dbReference type="ARBA" id="ARBA00023125"/>
    </source>
</evidence>